<dbReference type="OrthoDB" id="432970at2759"/>
<keyword evidence="2" id="KW-1185">Reference proteome</keyword>
<dbReference type="EMBL" id="KV417604">
    <property type="protein sequence ID" value="KZP15459.1"/>
    <property type="molecule type" value="Genomic_DNA"/>
</dbReference>
<proteinExistence type="predicted"/>
<name>A0A166E716_9AGAM</name>
<accession>A0A166E716</accession>
<organism evidence="1 2">
    <name type="scientific">Athelia psychrophila</name>
    <dbReference type="NCBI Taxonomy" id="1759441"/>
    <lineage>
        <taxon>Eukaryota</taxon>
        <taxon>Fungi</taxon>
        <taxon>Dikarya</taxon>
        <taxon>Basidiomycota</taxon>
        <taxon>Agaricomycotina</taxon>
        <taxon>Agaricomycetes</taxon>
        <taxon>Agaricomycetidae</taxon>
        <taxon>Atheliales</taxon>
        <taxon>Atheliaceae</taxon>
        <taxon>Athelia</taxon>
    </lineage>
</organism>
<dbReference type="AlphaFoldDB" id="A0A166E716"/>
<reference evidence="1 2" key="1">
    <citation type="journal article" date="2016" name="Mol. Biol. Evol.">
        <title>Comparative Genomics of Early-Diverging Mushroom-Forming Fungi Provides Insights into the Origins of Lignocellulose Decay Capabilities.</title>
        <authorList>
            <person name="Nagy L.G."/>
            <person name="Riley R."/>
            <person name="Tritt A."/>
            <person name="Adam C."/>
            <person name="Daum C."/>
            <person name="Floudas D."/>
            <person name="Sun H."/>
            <person name="Yadav J.S."/>
            <person name="Pangilinan J."/>
            <person name="Larsson K.H."/>
            <person name="Matsuura K."/>
            <person name="Barry K."/>
            <person name="Labutti K."/>
            <person name="Kuo R."/>
            <person name="Ohm R.A."/>
            <person name="Bhattacharya S.S."/>
            <person name="Shirouzu T."/>
            <person name="Yoshinaga Y."/>
            <person name="Martin F.M."/>
            <person name="Grigoriev I.V."/>
            <person name="Hibbett D.S."/>
        </authorList>
    </citation>
    <scope>NUCLEOTIDE SEQUENCE [LARGE SCALE GENOMIC DNA]</scope>
    <source>
        <strain evidence="1 2">CBS 109695</strain>
    </source>
</reference>
<gene>
    <name evidence="1" type="ORF">FIBSPDRAFT_935159</name>
</gene>
<dbReference type="STRING" id="436010.A0A166E716"/>
<dbReference type="Proteomes" id="UP000076532">
    <property type="component" value="Unassembled WGS sequence"/>
</dbReference>
<evidence type="ECO:0000313" key="1">
    <source>
        <dbReference type="EMBL" id="KZP15459.1"/>
    </source>
</evidence>
<evidence type="ECO:0000313" key="2">
    <source>
        <dbReference type="Proteomes" id="UP000076532"/>
    </source>
</evidence>
<protein>
    <submittedName>
        <fullName evidence="1">Uncharacterized protein</fullName>
    </submittedName>
</protein>
<sequence length="201" mass="22726">MTKQCQYCFKAEHPPEFKLKSCKQCSRAHYCSLKVLSAEAASDSASLVLDPKPVENKLKQWLQVFRPVLDITLINALSLKTNPERCTTEMLCIEVRPTSHKDIPRYFTVEKTSSLSIAEAKQMNSGLNRSMFDFVLEKSRQIRADRVIGVAIAIIHIKEVDIAHLTPAMMRFSCVKAPRDREWASTLTDRVAAGNVVIYPI</sequence>